<organism evidence="2 3">
    <name type="scientific">Botrytis hyacinthi</name>
    <dbReference type="NCBI Taxonomy" id="278943"/>
    <lineage>
        <taxon>Eukaryota</taxon>
        <taxon>Fungi</taxon>
        <taxon>Dikarya</taxon>
        <taxon>Ascomycota</taxon>
        <taxon>Pezizomycotina</taxon>
        <taxon>Leotiomycetes</taxon>
        <taxon>Helotiales</taxon>
        <taxon>Sclerotiniaceae</taxon>
        <taxon>Botrytis</taxon>
    </lineage>
</organism>
<accession>A0A4Z1H1G0</accession>
<feature type="compositionally biased region" description="Basic and acidic residues" evidence="1">
    <location>
        <begin position="65"/>
        <end position="80"/>
    </location>
</feature>
<dbReference type="Proteomes" id="UP000297814">
    <property type="component" value="Unassembled WGS sequence"/>
</dbReference>
<proteinExistence type="predicted"/>
<feature type="region of interest" description="Disordered" evidence="1">
    <location>
        <begin position="1"/>
        <end position="80"/>
    </location>
</feature>
<evidence type="ECO:0000313" key="2">
    <source>
        <dbReference type="EMBL" id="TGO41000.1"/>
    </source>
</evidence>
<feature type="compositionally biased region" description="Basic residues" evidence="1">
    <location>
        <begin position="1"/>
        <end position="13"/>
    </location>
</feature>
<keyword evidence="3" id="KW-1185">Reference proteome</keyword>
<sequence>MTPRRMVHDRVKRLLPTQLCNQDEKRQSSNIATWRSDKSVGGTGTSPRQDRGDLEFQPASSHLHARLDARHKERQRDFGT</sequence>
<name>A0A4Z1H1G0_9HELO</name>
<evidence type="ECO:0000256" key="1">
    <source>
        <dbReference type="SAM" id="MobiDB-lite"/>
    </source>
</evidence>
<evidence type="ECO:0000313" key="3">
    <source>
        <dbReference type="Proteomes" id="UP000297814"/>
    </source>
</evidence>
<protein>
    <submittedName>
        <fullName evidence="2">Uncharacterized protein</fullName>
    </submittedName>
</protein>
<dbReference type="AlphaFoldDB" id="A0A4Z1H1G0"/>
<gene>
    <name evidence="2" type="ORF">BHYA_0028g00420</name>
</gene>
<dbReference type="EMBL" id="PQXK01000028">
    <property type="protein sequence ID" value="TGO41000.1"/>
    <property type="molecule type" value="Genomic_DNA"/>
</dbReference>
<comment type="caution">
    <text evidence="2">The sequence shown here is derived from an EMBL/GenBank/DDBJ whole genome shotgun (WGS) entry which is preliminary data.</text>
</comment>
<reference evidence="2 3" key="1">
    <citation type="submission" date="2017-12" db="EMBL/GenBank/DDBJ databases">
        <title>Comparative genomics of Botrytis spp.</title>
        <authorList>
            <person name="Valero-Jimenez C.A."/>
            <person name="Tapia P."/>
            <person name="Veloso J."/>
            <person name="Silva-Moreno E."/>
            <person name="Staats M."/>
            <person name="Valdes J.H."/>
            <person name="Van Kan J.A.L."/>
        </authorList>
    </citation>
    <scope>NUCLEOTIDE SEQUENCE [LARGE SCALE GENOMIC DNA]</scope>
    <source>
        <strain evidence="2 3">Bh0001</strain>
    </source>
</reference>